<protein>
    <recommendedName>
        <fullName evidence="2">histidine kinase</fullName>
        <ecNumber evidence="2">2.7.13.3</ecNumber>
    </recommendedName>
</protein>
<evidence type="ECO:0000256" key="7">
    <source>
        <dbReference type="SAM" id="Phobius"/>
    </source>
</evidence>
<dbReference type="Pfam" id="PF02518">
    <property type="entry name" value="HATPase_c"/>
    <property type="match status" value="1"/>
</dbReference>
<gene>
    <name evidence="11" type="ORF">Pla52n_03370</name>
</gene>
<dbReference type="EC" id="2.7.13.3" evidence="2"/>
<dbReference type="InterPro" id="IPR036890">
    <property type="entry name" value="HATPase_C_sf"/>
</dbReference>
<dbReference type="PANTHER" id="PTHR43304">
    <property type="entry name" value="PHYTOCHROME-LIKE PROTEIN CPH1"/>
    <property type="match status" value="1"/>
</dbReference>
<dbReference type="SMART" id="SM00091">
    <property type="entry name" value="PAS"/>
    <property type="match status" value="2"/>
</dbReference>
<keyword evidence="7" id="KW-0472">Membrane</keyword>
<keyword evidence="6" id="KW-0175">Coiled coil</keyword>
<dbReference type="CDD" id="cd00130">
    <property type="entry name" value="PAS"/>
    <property type="match status" value="2"/>
</dbReference>
<evidence type="ECO:0000313" key="12">
    <source>
        <dbReference type="Proteomes" id="UP000320176"/>
    </source>
</evidence>
<evidence type="ECO:0000256" key="5">
    <source>
        <dbReference type="ARBA" id="ARBA00022777"/>
    </source>
</evidence>
<evidence type="ECO:0000259" key="10">
    <source>
        <dbReference type="PROSITE" id="PS50113"/>
    </source>
</evidence>
<dbReference type="PROSITE" id="PS50113">
    <property type="entry name" value="PAC"/>
    <property type="match status" value="1"/>
</dbReference>
<dbReference type="PROSITE" id="PS50109">
    <property type="entry name" value="HIS_KIN"/>
    <property type="match status" value="1"/>
</dbReference>
<keyword evidence="3" id="KW-0597">Phosphoprotein</keyword>
<dbReference type="EMBL" id="SJPN01000001">
    <property type="protein sequence ID" value="TWU07763.1"/>
    <property type="molecule type" value="Genomic_DNA"/>
</dbReference>
<evidence type="ECO:0000256" key="4">
    <source>
        <dbReference type="ARBA" id="ARBA00022679"/>
    </source>
</evidence>
<feature type="domain" description="Histidine kinase" evidence="8">
    <location>
        <begin position="588"/>
        <end position="772"/>
    </location>
</feature>
<feature type="domain" description="PAS" evidence="9">
    <location>
        <begin position="234"/>
        <end position="305"/>
    </location>
</feature>
<feature type="transmembrane region" description="Helical" evidence="7">
    <location>
        <begin position="23"/>
        <end position="47"/>
    </location>
</feature>
<dbReference type="Gene3D" id="3.30.565.10">
    <property type="entry name" value="Histidine kinase-like ATPase, C-terminal domain"/>
    <property type="match status" value="1"/>
</dbReference>
<dbReference type="PANTHER" id="PTHR43304:SF1">
    <property type="entry name" value="PAC DOMAIN-CONTAINING PROTEIN"/>
    <property type="match status" value="1"/>
</dbReference>
<dbReference type="InterPro" id="IPR005467">
    <property type="entry name" value="His_kinase_dom"/>
</dbReference>
<dbReference type="InterPro" id="IPR001610">
    <property type="entry name" value="PAC"/>
</dbReference>
<sequence length="793" mass="88969">MANRFNLTNADVQFKLRYEKECLWVHGFMTWIMVGQFMLGLVLALFLSPHTWIGQHYAIHTHVWAAAIVGGSLSAFAICWIRFFPQEAHSRHVVAVTQVLWSALLIHLSGGRIETHFHVFASLAILSIYRDWKILISATLVVAFDHAVRGVWYPASAFGIFTASPYRWIEHAAWVLFEVAFLAPGCYRLRNEVRELCVRQTEIEIAKKDVDRQVKERTRELNNAYELLEQQTAEANKLSMVAKYTDNAVVITDAKSTIEWVNAGYTRMTGYSLKEVQGRRPAEFLHGPQTDQATIDMVRDAVKNRQGINTEIINYRKNGEPFWLAMEVRPISNAEGDIDRFIAIQSDITQRKRMELSLADAEAQLRSTINSVPGAIYRREFDPVTGKKITFASEYIEQLTGYGPEKFVGEEGMSLLDLVHPDDLKRVTATLEQAIRSRCEFEHEYRIVDRQNNVRWIAEKGQCNAAVDGSSIILISGALFDVTKRIVAEQENQQLHAELVDASRQAGMAEIATGVLHNVGNILNSVNVSASVIRRQFSKSALANLEKVSQLIAEHESTFDDFVRDDERGRKVPAYVRKVTDALCSERETLNREFDELVNNVEHIKEIVSMQQSMAKSSGLIQELDARDLIREALSANKDSLANHHIPIEEFVDDGVPLFWSDKHRILQILVNLIKNAKDAIKEHKGDHPCIKVSATTDNQFVVFRVSDNGIGISANKRDKIFQHGFTTKKNGHGFGLHSSANAATEMGGKLTVHSDGDGTGATFELRVPSKPVVAKPVAANTNDALQRVGTVG</sequence>
<dbReference type="Pfam" id="PF13426">
    <property type="entry name" value="PAS_9"/>
    <property type="match status" value="1"/>
</dbReference>
<evidence type="ECO:0000259" key="8">
    <source>
        <dbReference type="PROSITE" id="PS50109"/>
    </source>
</evidence>
<keyword evidence="4 11" id="KW-0808">Transferase</keyword>
<evidence type="ECO:0000256" key="2">
    <source>
        <dbReference type="ARBA" id="ARBA00012438"/>
    </source>
</evidence>
<dbReference type="InterPro" id="IPR013655">
    <property type="entry name" value="PAS_fold_3"/>
</dbReference>
<dbReference type="InterPro" id="IPR000014">
    <property type="entry name" value="PAS"/>
</dbReference>
<dbReference type="SMART" id="SM00387">
    <property type="entry name" value="HATPase_c"/>
    <property type="match status" value="1"/>
</dbReference>
<dbReference type="Pfam" id="PF08447">
    <property type="entry name" value="PAS_3"/>
    <property type="match status" value="1"/>
</dbReference>
<dbReference type="SUPFAM" id="SSF55874">
    <property type="entry name" value="ATPase domain of HSP90 chaperone/DNA topoisomerase II/histidine kinase"/>
    <property type="match status" value="1"/>
</dbReference>
<evidence type="ECO:0000256" key="3">
    <source>
        <dbReference type="ARBA" id="ARBA00022553"/>
    </source>
</evidence>
<dbReference type="Proteomes" id="UP000320176">
    <property type="component" value="Unassembled WGS sequence"/>
</dbReference>
<dbReference type="GO" id="GO:0004673">
    <property type="term" value="F:protein histidine kinase activity"/>
    <property type="evidence" value="ECO:0007669"/>
    <property type="project" value="UniProtKB-EC"/>
</dbReference>
<dbReference type="AlphaFoldDB" id="A0A5C6B6R6"/>
<evidence type="ECO:0000259" key="9">
    <source>
        <dbReference type="PROSITE" id="PS50112"/>
    </source>
</evidence>
<dbReference type="InterPro" id="IPR052162">
    <property type="entry name" value="Sensor_kinase/Photoreceptor"/>
</dbReference>
<dbReference type="SMART" id="SM00086">
    <property type="entry name" value="PAC"/>
    <property type="match status" value="2"/>
</dbReference>
<feature type="coiled-coil region" evidence="6">
    <location>
        <begin position="211"/>
        <end position="238"/>
    </location>
</feature>
<dbReference type="PRINTS" id="PR00344">
    <property type="entry name" value="BCTRLSENSOR"/>
</dbReference>
<keyword evidence="7" id="KW-0812">Transmembrane</keyword>
<comment type="catalytic activity">
    <reaction evidence="1">
        <text>ATP + protein L-histidine = ADP + protein N-phospho-L-histidine.</text>
        <dbReference type="EC" id="2.7.13.3"/>
    </reaction>
</comment>
<dbReference type="PROSITE" id="PS50112">
    <property type="entry name" value="PAS"/>
    <property type="match status" value="2"/>
</dbReference>
<evidence type="ECO:0000256" key="1">
    <source>
        <dbReference type="ARBA" id="ARBA00000085"/>
    </source>
</evidence>
<dbReference type="SUPFAM" id="SSF55785">
    <property type="entry name" value="PYP-like sensor domain (PAS domain)"/>
    <property type="match status" value="2"/>
</dbReference>
<accession>A0A5C6B6R6</accession>
<feature type="domain" description="PAS" evidence="9">
    <location>
        <begin position="361"/>
        <end position="438"/>
    </location>
</feature>
<keyword evidence="7" id="KW-1133">Transmembrane helix</keyword>
<evidence type="ECO:0000256" key="6">
    <source>
        <dbReference type="SAM" id="Coils"/>
    </source>
</evidence>
<dbReference type="InterPro" id="IPR003594">
    <property type="entry name" value="HATPase_dom"/>
</dbReference>
<evidence type="ECO:0000313" key="11">
    <source>
        <dbReference type="EMBL" id="TWU07763.1"/>
    </source>
</evidence>
<dbReference type="InterPro" id="IPR035965">
    <property type="entry name" value="PAS-like_dom_sf"/>
</dbReference>
<feature type="transmembrane region" description="Helical" evidence="7">
    <location>
        <begin position="59"/>
        <end position="81"/>
    </location>
</feature>
<reference evidence="11 12" key="1">
    <citation type="submission" date="2019-02" db="EMBL/GenBank/DDBJ databases">
        <title>Deep-cultivation of Planctomycetes and their phenomic and genomic characterization uncovers novel biology.</title>
        <authorList>
            <person name="Wiegand S."/>
            <person name="Jogler M."/>
            <person name="Boedeker C."/>
            <person name="Pinto D."/>
            <person name="Vollmers J."/>
            <person name="Rivas-Marin E."/>
            <person name="Kohn T."/>
            <person name="Peeters S.H."/>
            <person name="Heuer A."/>
            <person name="Rast P."/>
            <person name="Oberbeckmann S."/>
            <person name="Bunk B."/>
            <person name="Jeske O."/>
            <person name="Meyerdierks A."/>
            <person name="Storesund J.E."/>
            <person name="Kallscheuer N."/>
            <person name="Luecker S."/>
            <person name="Lage O.M."/>
            <person name="Pohl T."/>
            <person name="Merkel B.J."/>
            <person name="Hornburger P."/>
            <person name="Mueller R.-W."/>
            <person name="Bruemmer F."/>
            <person name="Labrenz M."/>
            <person name="Spormann A.M."/>
            <person name="Op Den Camp H."/>
            <person name="Overmann J."/>
            <person name="Amann R."/>
            <person name="Jetten M.S.M."/>
            <person name="Mascher T."/>
            <person name="Medema M.H."/>
            <person name="Devos D.P."/>
            <person name="Kaster A.-K."/>
            <person name="Ovreas L."/>
            <person name="Rohde M."/>
            <person name="Galperin M.Y."/>
            <person name="Jogler C."/>
        </authorList>
    </citation>
    <scope>NUCLEOTIDE SEQUENCE [LARGE SCALE GENOMIC DNA]</scope>
    <source>
        <strain evidence="11 12">Pla52n</strain>
    </source>
</reference>
<dbReference type="InterPro" id="IPR000700">
    <property type="entry name" value="PAS-assoc_C"/>
</dbReference>
<organism evidence="11 12">
    <name type="scientific">Stieleria varia</name>
    <dbReference type="NCBI Taxonomy" id="2528005"/>
    <lineage>
        <taxon>Bacteria</taxon>
        <taxon>Pseudomonadati</taxon>
        <taxon>Planctomycetota</taxon>
        <taxon>Planctomycetia</taxon>
        <taxon>Pirellulales</taxon>
        <taxon>Pirellulaceae</taxon>
        <taxon>Stieleria</taxon>
    </lineage>
</organism>
<dbReference type="InterPro" id="IPR004358">
    <property type="entry name" value="Sig_transdc_His_kin-like_C"/>
</dbReference>
<keyword evidence="12" id="KW-1185">Reference proteome</keyword>
<feature type="domain" description="PAC" evidence="10">
    <location>
        <begin position="306"/>
        <end position="360"/>
    </location>
</feature>
<proteinExistence type="predicted"/>
<keyword evidence="5 11" id="KW-0418">Kinase</keyword>
<dbReference type="Gene3D" id="3.30.450.20">
    <property type="entry name" value="PAS domain"/>
    <property type="match status" value="2"/>
</dbReference>
<name>A0A5C6B6R6_9BACT</name>
<dbReference type="NCBIfam" id="TIGR00229">
    <property type="entry name" value="sensory_box"/>
    <property type="match status" value="2"/>
</dbReference>
<dbReference type="Gene3D" id="1.10.287.130">
    <property type="match status" value="1"/>
</dbReference>
<comment type="caution">
    <text evidence="11">The sequence shown here is derived from an EMBL/GenBank/DDBJ whole genome shotgun (WGS) entry which is preliminary data.</text>
</comment>